<proteinExistence type="predicted"/>
<gene>
    <name evidence="2" type="ORF">F3Y22_tig00013386pilonHSYRG00003</name>
</gene>
<organism evidence="2 3">
    <name type="scientific">Hibiscus syriacus</name>
    <name type="common">Rose of Sharon</name>
    <dbReference type="NCBI Taxonomy" id="106335"/>
    <lineage>
        <taxon>Eukaryota</taxon>
        <taxon>Viridiplantae</taxon>
        <taxon>Streptophyta</taxon>
        <taxon>Embryophyta</taxon>
        <taxon>Tracheophyta</taxon>
        <taxon>Spermatophyta</taxon>
        <taxon>Magnoliopsida</taxon>
        <taxon>eudicotyledons</taxon>
        <taxon>Gunneridae</taxon>
        <taxon>Pentapetalae</taxon>
        <taxon>rosids</taxon>
        <taxon>malvids</taxon>
        <taxon>Malvales</taxon>
        <taxon>Malvaceae</taxon>
        <taxon>Malvoideae</taxon>
        <taxon>Hibiscus</taxon>
    </lineage>
</organism>
<reference evidence="2" key="1">
    <citation type="submission" date="2019-09" db="EMBL/GenBank/DDBJ databases">
        <title>Draft genome information of white flower Hibiscus syriacus.</title>
        <authorList>
            <person name="Kim Y.-M."/>
        </authorList>
    </citation>
    <scope>NUCLEOTIDE SEQUENCE [LARGE SCALE GENOMIC DNA]</scope>
    <source>
        <strain evidence="2">YM2019G1</strain>
    </source>
</reference>
<evidence type="ECO:0000313" key="3">
    <source>
        <dbReference type="Proteomes" id="UP000436088"/>
    </source>
</evidence>
<dbReference type="PANTHER" id="PTHR11439:SF467">
    <property type="entry name" value="INTEGRASE CATALYTIC DOMAIN-CONTAINING PROTEIN"/>
    <property type="match status" value="1"/>
</dbReference>
<sequence>MLCVSAFADADWACNDDDRRSASGCCVFLGCNLISWSARRQKSVARSTMEAEYRSIADTVSEVDWVNSLLADLGEPVDGILVIWNDNTSVVAMCANPVFHTRSKHIELDMHFVHDKVAGGAVLVNHVPAEHQAADGLTKPLTRSAHVVFRQKVQVVDAGKGKRRNENKILAPLFCQGHREDLISPETAISEKPKHSPVKRFRTEDVKLTGAGTGESYWFQEPLEQDQEDELTRAIILLALALETFKRKMDSATRKKSSEILTSISEEMKSM</sequence>
<dbReference type="EMBL" id="VEPZ02000551">
    <property type="protein sequence ID" value="KAE8722824.1"/>
    <property type="molecule type" value="Genomic_DNA"/>
</dbReference>
<name>A0A6A3C1V1_HIBSY</name>
<evidence type="ECO:0000259" key="1">
    <source>
        <dbReference type="Pfam" id="PF20435"/>
    </source>
</evidence>
<dbReference type="Proteomes" id="UP000436088">
    <property type="component" value="Unassembled WGS sequence"/>
</dbReference>
<accession>A0A6A3C1V1</accession>
<comment type="caution">
    <text evidence="2">The sequence shown here is derived from an EMBL/GenBank/DDBJ whole genome shotgun (WGS) entry which is preliminary data.</text>
</comment>
<keyword evidence="3" id="KW-1185">Reference proteome</keyword>
<dbReference type="AlphaFoldDB" id="A0A6A3C1V1"/>
<dbReference type="CDD" id="cd09272">
    <property type="entry name" value="RNase_HI_RT_Ty1"/>
    <property type="match status" value="1"/>
</dbReference>
<feature type="domain" description="Meiosis-specific protein ASY3-like coiled-coil" evidence="1">
    <location>
        <begin position="215"/>
        <end position="268"/>
    </location>
</feature>
<dbReference type="Pfam" id="PF20435">
    <property type="entry name" value="ASY3-like"/>
    <property type="match status" value="1"/>
</dbReference>
<dbReference type="InterPro" id="IPR046845">
    <property type="entry name" value="ASY3-like_CC"/>
</dbReference>
<protein>
    <recommendedName>
        <fullName evidence="1">Meiosis-specific protein ASY3-like coiled-coil domain-containing protein</fullName>
    </recommendedName>
</protein>
<dbReference type="PANTHER" id="PTHR11439">
    <property type="entry name" value="GAG-POL-RELATED RETROTRANSPOSON"/>
    <property type="match status" value="1"/>
</dbReference>
<evidence type="ECO:0000313" key="2">
    <source>
        <dbReference type="EMBL" id="KAE8722824.1"/>
    </source>
</evidence>